<dbReference type="InterPro" id="IPR009072">
    <property type="entry name" value="Histone-fold"/>
</dbReference>
<evidence type="ECO:0000256" key="2">
    <source>
        <dbReference type="ARBA" id="ARBA00009359"/>
    </source>
</evidence>
<feature type="compositionally biased region" description="Basic and acidic residues" evidence="7">
    <location>
        <begin position="98"/>
        <end position="110"/>
    </location>
</feature>
<gene>
    <name evidence="8" type="ORF">AAP_01987</name>
</gene>
<reference evidence="8 9" key="1">
    <citation type="journal article" date="2016" name="Genome Biol. Evol.">
        <title>Divergent and convergent evolution of fungal pathogenicity.</title>
        <authorList>
            <person name="Shang Y."/>
            <person name="Xiao G."/>
            <person name="Zheng P."/>
            <person name="Cen K."/>
            <person name="Zhan S."/>
            <person name="Wang C."/>
        </authorList>
    </citation>
    <scope>NUCLEOTIDE SEQUENCE [LARGE SCALE GENOMIC DNA]</scope>
    <source>
        <strain evidence="8 9">ARSEF 7405</strain>
    </source>
</reference>
<dbReference type="GO" id="GO:0000712">
    <property type="term" value="P:resolution of meiotic recombination intermediates"/>
    <property type="evidence" value="ECO:0007669"/>
    <property type="project" value="TreeGrafter"/>
</dbReference>
<dbReference type="GO" id="GO:0046982">
    <property type="term" value="F:protein heterodimerization activity"/>
    <property type="evidence" value="ECO:0007669"/>
    <property type="project" value="InterPro"/>
</dbReference>
<evidence type="ECO:0000313" key="9">
    <source>
        <dbReference type="Proteomes" id="UP000242877"/>
    </source>
</evidence>
<keyword evidence="3" id="KW-0227">DNA damage</keyword>
<dbReference type="GO" id="GO:0071821">
    <property type="term" value="C:FANCM-MHF complex"/>
    <property type="evidence" value="ECO:0007669"/>
    <property type="project" value="TreeGrafter"/>
</dbReference>
<keyword evidence="4" id="KW-0238">DNA-binding</keyword>
<evidence type="ECO:0000256" key="1">
    <source>
        <dbReference type="ARBA" id="ARBA00004123"/>
    </source>
</evidence>
<dbReference type="Proteomes" id="UP000242877">
    <property type="component" value="Unassembled WGS sequence"/>
</dbReference>
<protein>
    <submittedName>
        <fullName evidence="8">CENP-S complex, centromere protein X</fullName>
    </submittedName>
</protein>
<dbReference type="VEuPathDB" id="FungiDB:AAP_01987"/>
<keyword evidence="6" id="KW-0539">Nucleus</keyword>
<dbReference type="GO" id="GO:0031297">
    <property type="term" value="P:replication fork processing"/>
    <property type="evidence" value="ECO:0007669"/>
    <property type="project" value="TreeGrafter"/>
</dbReference>
<evidence type="ECO:0000256" key="7">
    <source>
        <dbReference type="SAM" id="MobiDB-lite"/>
    </source>
</evidence>
<dbReference type="Gene3D" id="1.10.20.10">
    <property type="entry name" value="Histone, subunit A"/>
    <property type="match status" value="1"/>
</dbReference>
<keyword evidence="9" id="KW-1185">Reference proteome</keyword>
<dbReference type="OrthoDB" id="2500381at2759"/>
<evidence type="ECO:0000313" key="8">
    <source>
        <dbReference type="EMBL" id="KZZ93894.1"/>
    </source>
</evidence>
<name>A0A168AGC9_9EURO</name>
<dbReference type="PANTHER" id="PTHR28680:SF1">
    <property type="entry name" value="CENTROMERE PROTEIN X"/>
    <property type="match status" value="1"/>
</dbReference>
<evidence type="ECO:0000256" key="3">
    <source>
        <dbReference type="ARBA" id="ARBA00022763"/>
    </source>
</evidence>
<comment type="similarity">
    <text evidence="2">Belongs to the CENP-X/MHF2 family.</text>
</comment>
<dbReference type="CDD" id="cd22921">
    <property type="entry name" value="HFD_CENP-X"/>
    <property type="match status" value="1"/>
</dbReference>
<evidence type="ECO:0000256" key="5">
    <source>
        <dbReference type="ARBA" id="ARBA00023204"/>
    </source>
</evidence>
<comment type="caution">
    <text evidence="8">The sequence shown here is derived from an EMBL/GenBank/DDBJ whole genome shotgun (WGS) entry which is preliminary data.</text>
</comment>
<accession>A0A168AGC9</accession>
<dbReference type="GO" id="GO:0006281">
    <property type="term" value="P:DNA repair"/>
    <property type="evidence" value="ECO:0007669"/>
    <property type="project" value="UniProtKB-KW"/>
</dbReference>
<dbReference type="Pfam" id="PF09415">
    <property type="entry name" value="CENP-X"/>
    <property type="match status" value="1"/>
</dbReference>
<comment type="subcellular location">
    <subcellularLocation>
        <location evidence="1">Nucleus</location>
    </subcellularLocation>
</comment>
<evidence type="ECO:0000256" key="4">
    <source>
        <dbReference type="ARBA" id="ARBA00023125"/>
    </source>
</evidence>
<sequence length="247" mass="27143">MSSSNVSSAKRKHSAFNPPRQRATRGRTASLPNPRGNERKPAARTNSTISGHGAAAGGRKTASRHLTATVISSDEDESLIDDEAEEGTEEDPEDGSEELDHYGEGHSDERLEGDEEDVYGLESPTPGATVISSSPEPEYMLAELVEEPDEREQIESSDPQIPPKLLTRLLHHHFQNDKTKIAKDANMVVAKYIDVFIREAIARSAHERRESLGDDLNGVDNFLEVEDLEKSAPQFSWSVVAQPSSLM</sequence>
<dbReference type="PANTHER" id="PTHR28680">
    <property type="entry name" value="CENTROMERE PROTEIN X"/>
    <property type="match status" value="1"/>
</dbReference>
<dbReference type="GO" id="GO:0051382">
    <property type="term" value="P:kinetochore assembly"/>
    <property type="evidence" value="ECO:0007669"/>
    <property type="project" value="InterPro"/>
</dbReference>
<feature type="region of interest" description="Disordered" evidence="7">
    <location>
        <begin position="1"/>
        <end position="111"/>
    </location>
</feature>
<dbReference type="AlphaFoldDB" id="A0A168AGC9"/>
<dbReference type="EMBL" id="AZGZ01000007">
    <property type="protein sequence ID" value="KZZ93894.1"/>
    <property type="molecule type" value="Genomic_DNA"/>
</dbReference>
<proteinExistence type="inferred from homology"/>
<dbReference type="GO" id="GO:0003677">
    <property type="term" value="F:DNA binding"/>
    <property type="evidence" value="ECO:0007669"/>
    <property type="project" value="UniProtKB-KW"/>
</dbReference>
<organism evidence="8 9">
    <name type="scientific">Ascosphaera apis ARSEF 7405</name>
    <dbReference type="NCBI Taxonomy" id="392613"/>
    <lineage>
        <taxon>Eukaryota</taxon>
        <taxon>Fungi</taxon>
        <taxon>Dikarya</taxon>
        <taxon>Ascomycota</taxon>
        <taxon>Pezizomycotina</taxon>
        <taxon>Eurotiomycetes</taxon>
        <taxon>Eurotiomycetidae</taxon>
        <taxon>Onygenales</taxon>
        <taxon>Ascosphaeraceae</taxon>
        <taxon>Ascosphaera</taxon>
    </lineage>
</organism>
<keyword evidence="5" id="KW-0234">DNA repair</keyword>
<dbReference type="InterPro" id="IPR018552">
    <property type="entry name" value="CENP-X"/>
</dbReference>
<feature type="compositionally biased region" description="Acidic residues" evidence="7">
    <location>
        <begin position="73"/>
        <end position="97"/>
    </location>
</feature>
<evidence type="ECO:0000256" key="6">
    <source>
        <dbReference type="ARBA" id="ARBA00023242"/>
    </source>
</evidence>